<dbReference type="EnsemblMetazoa" id="OVOC9285.1">
    <property type="protein sequence ID" value="OVOC9285.1"/>
    <property type="gene ID" value="WBGene00246094"/>
</dbReference>
<dbReference type="Proteomes" id="UP000024404">
    <property type="component" value="Unassembled WGS sequence"/>
</dbReference>
<reference evidence="1" key="2">
    <citation type="submission" date="2022-06" db="UniProtKB">
        <authorList>
            <consortium name="EnsemblMetazoa"/>
        </authorList>
    </citation>
    <scope>IDENTIFICATION</scope>
</reference>
<proteinExistence type="predicted"/>
<organism evidence="1 2">
    <name type="scientific">Onchocerca volvulus</name>
    <dbReference type="NCBI Taxonomy" id="6282"/>
    <lineage>
        <taxon>Eukaryota</taxon>
        <taxon>Metazoa</taxon>
        <taxon>Ecdysozoa</taxon>
        <taxon>Nematoda</taxon>
        <taxon>Chromadorea</taxon>
        <taxon>Rhabditida</taxon>
        <taxon>Spirurina</taxon>
        <taxon>Spiruromorpha</taxon>
        <taxon>Filarioidea</taxon>
        <taxon>Onchocercidae</taxon>
        <taxon>Onchocerca</taxon>
    </lineage>
</organism>
<accession>A0A8R1Y3B8</accession>
<protein>
    <submittedName>
        <fullName evidence="1">Uncharacterized protein</fullName>
    </submittedName>
</protein>
<keyword evidence="2" id="KW-1185">Reference proteome</keyword>
<dbReference type="AlphaFoldDB" id="A0A8R1Y3B8"/>
<evidence type="ECO:0000313" key="2">
    <source>
        <dbReference type="Proteomes" id="UP000024404"/>
    </source>
</evidence>
<evidence type="ECO:0000313" key="1">
    <source>
        <dbReference type="EnsemblMetazoa" id="OVOC9285.1"/>
    </source>
</evidence>
<dbReference type="EMBL" id="CMVM020000261">
    <property type="status" value="NOT_ANNOTATED_CDS"/>
    <property type="molecule type" value="Genomic_DNA"/>
</dbReference>
<name>A0A8R1Y3B8_ONCVO</name>
<reference evidence="2" key="1">
    <citation type="submission" date="2013-10" db="EMBL/GenBank/DDBJ databases">
        <title>Genome sequencing of Onchocerca volvulus.</title>
        <authorList>
            <person name="Cotton J."/>
            <person name="Tsai J."/>
            <person name="Stanley E."/>
            <person name="Tracey A."/>
            <person name="Holroyd N."/>
            <person name="Lustigman S."/>
            <person name="Berriman M."/>
        </authorList>
    </citation>
    <scope>NUCLEOTIDE SEQUENCE</scope>
</reference>
<sequence length="61" mass="7272">MEKKVTKSIKFTFLHEKCSTVQLREKVKNPRNSEGKEYRKSVKHTGGIYGRLQWMNECDRL</sequence>